<dbReference type="GeneID" id="3254886"/>
<evidence type="ECO:0000313" key="16">
    <source>
        <dbReference type="Proteomes" id="UP000002149"/>
    </source>
</evidence>
<dbReference type="AlphaFoldDB" id="Q5K870"/>
<dbReference type="CDD" id="cd11642">
    <property type="entry name" value="SUMT"/>
    <property type="match status" value="1"/>
</dbReference>
<dbReference type="InterPro" id="IPR006366">
    <property type="entry name" value="CobA/CysG_C"/>
</dbReference>
<dbReference type="InterPro" id="IPR028281">
    <property type="entry name" value="Sirohaem_synthase_central"/>
</dbReference>
<dbReference type="InterPro" id="IPR050161">
    <property type="entry name" value="Siro_Cobalamin_biosynth"/>
</dbReference>
<gene>
    <name evidence="15" type="ordered locus">CNL06740</name>
</gene>
<dbReference type="Proteomes" id="UP000002149">
    <property type="component" value="Chromosome 12"/>
</dbReference>
<dbReference type="EC" id="1.3.1.76" evidence="1"/>
<dbReference type="GO" id="GO:0032259">
    <property type="term" value="P:methylation"/>
    <property type="evidence" value="ECO:0007669"/>
    <property type="project" value="UniProtKB-KW"/>
</dbReference>
<dbReference type="VEuPathDB" id="FungiDB:CNL06740"/>
<evidence type="ECO:0000313" key="15">
    <source>
        <dbReference type="EMBL" id="AAW46676.2"/>
    </source>
</evidence>
<keyword evidence="11" id="KW-0812">Transmembrane</keyword>
<feature type="transmembrane region" description="Helical" evidence="11">
    <location>
        <begin position="146"/>
        <end position="167"/>
    </location>
</feature>
<evidence type="ECO:0000256" key="8">
    <source>
        <dbReference type="ARBA" id="ARBA00023244"/>
    </source>
</evidence>
<keyword evidence="11" id="KW-1133">Transmembrane helix</keyword>
<dbReference type="PaxDb" id="214684-Q5K870"/>
<feature type="transmembrane region" description="Helical" evidence="11">
    <location>
        <begin position="12"/>
        <end position="32"/>
    </location>
</feature>
<dbReference type="GO" id="GO:0019354">
    <property type="term" value="P:siroheme biosynthetic process"/>
    <property type="evidence" value="ECO:0000318"/>
    <property type="project" value="GO_Central"/>
</dbReference>
<protein>
    <recommendedName>
        <fullName evidence="1">precorrin-2 dehydrogenase</fullName>
        <ecNumber evidence="1">1.3.1.76</ecNumber>
    </recommendedName>
</protein>
<name>Q5K870_CRYD1</name>
<evidence type="ECO:0000259" key="12">
    <source>
        <dbReference type="Pfam" id="PF00590"/>
    </source>
</evidence>
<keyword evidence="11" id="KW-0472">Membrane</keyword>
<dbReference type="InterPro" id="IPR028162">
    <property type="entry name" value="Met8_C"/>
</dbReference>
<dbReference type="GO" id="GO:0043115">
    <property type="term" value="F:precorrin-2 dehydrogenase activity"/>
    <property type="evidence" value="ECO:0007669"/>
    <property type="project" value="UniProtKB-EC"/>
</dbReference>
<dbReference type="Pfam" id="PF14823">
    <property type="entry name" value="Sirohm_synth_C"/>
    <property type="match status" value="1"/>
</dbReference>
<dbReference type="Gene3D" id="3.40.1010.10">
    <property type="entry name" value="Cobalt-precorrin-4 Transmethylase, Domain 1"/>
    <property type="match status" value="1"/>
</dbReference>
<dbReference type="Pfam" id="PF00590">
    <property type="entry name" value="TP_methylase"/>
    <property type="match status" value="1"/>
</dbReference>
<dbReference type="Gene3D" id="3.30.950.10">
    <property type="entry name" value="Methyltransferase, Cobalt-precorrin-4 Transmethylase, Domain 2"/>
    <property type="match status" value="1"/>
</dbReference>
<keyword evidence="5" id="KW-0949">S-adenosyl-L-methionine</keyword>
<dbReference type="HOGENOM" id="CLU_011276_11_0_1"/>
<comment type="similarity">
    <text evidence="9">In the N-terminal section; belongs to the precorrin methyltransferase family.</text>
</comment>
<feature type="region of interest" description="Disordered" evidence="10">
    <location>
        <begin position="401"/>
        <end position="437"/>
    </location>
</feature>
<dbReference type="SUPFAM" id="SSF51735">
    <property type="entry name" value="NAD(P)-binding Rossmann-fold domains"/>
    <property type="match status" value="1"/>
</dbReference>
<dbReference type="EMBL" id="AE017352">
    <property type="protein sequence ID" value="AAW46676.2"/>
    <property type="molecule type" value="Genomic_DNA"/>
</dbReference>
<reference evidence="15 16" key="1">
    <citation type="journal article" date="2005" name="Science">
        <title>The genome of the basidiomycetous yeast and human pathogen Cryptococcus neoformans.</title>
        <authorList>
            <person name="Loftus B.J."/>
            <person name="Fung E."/>
            <person name="Roncaglia P."/>
            <person name="Rowley D."/>
            <person name="Amedeo P."/>
            <person name="Bruno D."/>
            <person name="Vamathevan J."/>
            <person name="Miranda M."/>
            <person name="Anderson I.J."/>
            <person name="Fraser J.A."/>
            <person name="Allen J.E."/>
            <person name="Bosdet I.E."/>
            <person name="Brent M.R."/>
            <person name="Chiu R."/>
            <person name="Doering T.L."/>
            <person name="Donlin M.J."/>
            <person name="D'Souza C.A."/>
            <person name="Fox D.S."/>
            <person name="Grinberg V."/>
            <person name="Fu J."/>
            <person name="Fukushima M."/>
            <person name="Haas B.J."/>
            <person name="Huang J.C."/>
            <person name="Janbon G."/>
            <person name="Jones S.J."/>
            <person name="Koo H.L."/>
            <person name="Krzywinski M.I."/>
            <person name="Kwon-Chung J.K."/>
            <person name="Lengeler K.B."/>
            <person name="Maiti R."/>
            <person name="Marra M.A."/>
            <person name="Marra R.E."/>
            <person name="Mathewson C.A."/>
            <person name="Mitchell T.G."/>
            <person name="Pertea M."/>
            <person name="Riggs F.R."/>
            <person name="Salzberg S.L."/>
            <person name="Schein J.E."/>
            <person name="Shvartsbeyn A."/>
            <person name="Shin H."/>
            <person name="Shumway M."/>
            <person name="Specht C.A."/>
            <person name="Suh B.B."/>
            <person name="Tenney A."/>
            <person name="Utterback T.R."/>
            <person name="Wickes B.L."/>
            <person name="Wortman J.R."/>
            <person name="Wye N.H."/>
            <person name="Kronstad J.W."/>
            <person name="Lodge J.K."/>
            <person name="Heitman J."/>
            <person name="Davis R.W."/>
            <person name="Fraser C.M."/>
            <person name="Hyman R.W."/>
        </authorList>
    </citation>
    <scope>NUCLEOTIDE SEQUENCE [LARGE SCALE GENOMIC DNA]</scope>
    <source>
        <strain evidence="16">JEC21 / ATCC MYA-565</strain>
    </source>
</reference>
<dbReference type="FunCoup" id="Q5K870">
    <property type="interactions" value="91"/>
</dbReference>
<dbReference type="SUPFAM" id="SSF53790">
    <property type="entry name" value="Tetrapyrrole methylase"/>
    <property type="match status" value="1"/>
</dbReference>
<evidence type="ECO:0000256" key="11">
    <source>
        <dbReference type="SAM" id="Phobius"/>
    </source>
</evidence>
<keyword evidence="16" id="KW-1185">Reference proteome</keyword>
<evidence type="ECO:0000256" key="2">
    <source>
        <dbReference type="ARBA" id="ARBA00022481"/>
    </source>
</evidence>
<dbReference type="Pfam" id="PF13241">
    <property type="entry name" value="NAD_binding_7"/>
    <property type="match status" value="1"/>
</dbReference>
<dbReference type="InterPro" id="IPR000878">
    <property type="entry name" value="4pyrrol_Mease"/>
</dbReference>
<feature type="transmembrane region" description="Helical" evidence="11">
    <location>
        <begin position="72"/>
        <end position="93"/>
    </location>
</feature>
<evidence type="ECO:0000259" key="14">
    <source>
        <dbReference type="Pfam" id="PF14824"/>
    </source>
</evidence>
<feature type="compositionally biased region" description="Polar residues" evidence="10">
    <location>
        <begin position="420"/>
        <end position="435"/>
    </location>
</feature>
<evidence type="ECO:0000256" key="6">
    <source>
        <dbReference type="ARBA" id="ARBA00023002"/>
    </source>
</evidence>
<dbReference type="GO" id="GO:0004851">
    <property type="term" value="F:uroporphyrin-III C-methyltransferase activity"/>
    <property type="evidence" value="ECO:0000318"/>
    <property type="project" value="GO_Central"/>
</dbReference>
<evidence type="ECO:0000256" key="7">
    <source>
        <dbReference type="ARBA" id="ARBA00023027"/>
    </source>
</evidence>
<sequence length="795" mass="87585">MSPPASQPPLWISLWMLFTTLIVSWDAGYCLMRPRSLPGGDLSWIWKPYNDFPYGEIDYLYGWKAFNEEDGFTAAQALLNVVEIFLAIGYLYLQHISPRDKPLHAVAPLIGFVGTVMTASKTILYFLQEYFCGWCNVGHNDRRTFWMVWVIPNGTWIILPTIVSIVLGRYIAVALKRDAVYSPVSTSLLRAEFLAEKLASTLTEEPTQLPAALPLTFHPRTLSVLIVGSNRLAASRALTFLEADAKVFLLTSSEEVAKEVKELEEGGRVSLLQNTASDSVAWSELLTKHDISLACVTDTLISTPSRRSLASATIIYQTCLSLHIPVNISDQPHFSTYTFPSVHRFAGADGPSHLQVAVSTNGQGCRMSGRIKREIVSRLPADVGKAVDNVGKLRARAKARAKISEEDDGPLNTPVPQLPTPSISRRNSEEVTQQLSDEEQQLRRMRWVYQMSEYYSFEHLAKISNEEMDKALDIWGQRDEGYLPHHDVKTVNASEKKGRILLIGSGPGHPGLLTMAAHTALRTATLILSDKLVPAEILALIPDSTKLHIAKKFPGNAEGAQNEMMELALEGAQRGETVVRLKQGDPFVYGRGGEEVLYFRQHGFESTVIPGISSALAAPLMMGIPVTQRGVAESLVLCTGVGRQGKAVQLPGYVKSRTLVMLMGVARISQIIEVLTSTTATTATGRDGAAYPPHLPIAVIERASSPDQRVILSTLEKIQPALKQVDERPPGMMLVGWAALALEGKGRVDVLDRSEDDEFEMVESWLAEGQEGEIKGWKVREGLNDEWRGILNGII</sequence>
<dbReference type="NCBIfam" id="TIGR01469">
    <property type="entry name" value="cobA_cysG_Cterm"/>
    <property type="match status" value="1"/>
</dbReference>
<keyword evidence="7" id="KW-0520">NAD</keyword>
<evidence type="ECO:0000256" key="3">
    <source>
        <dbReference type="ARBA" id="ARBA00022603"/>
    </source>
</evidence>
<evidence type="ECO:0000256" key="1">
    <source>
        <dbReference type="ARBA" id="ARBA00012400"/>
    </source>
</evidence>
<dbReference type="InterPro" id="IPR035996">
    <property type="entry name" value="4pyrrol_Methylase_sf"/>
</dbReference>
<dbReference type="RefSeq" id="XP_024513898.1">
    <property type="nucleotide sequence ID" value="XM_024658236.1"/>
</dbReference>
<keyword evidence="3" id="KW-0489">Methyltransferase</keyword>
<dbReference type="STRING" id="214684.Q5K870"/>
<dbReference type="FunFam" id="3.30.950.10:FF:000008">
    <property type="entry name" value="Related to MET1-siroheme synthase"/>
    <property type="match status" value="1"/>
</dbReference>
<accession>Q5K870</accession>
<dbReference type="InterPro" id="IPR036291">
    <property type="entry name" value="NAD(P)-bd_dom_sf"/>
</dbReference>
<keyword evidence="6" id="KW-0560">Oxidoreductase</keyword>
<dbReference type="PANTHER" id="PTHR45790">
    <property type="entry name" value="SIROHEME SYNTHASE-RELATED"/>
    <property type="match status" value="1"/>
</dbReference>
<dbReference type="OrthoDB" id="508204at2759"/>
<feature type="transmembrane region" description="Helical" evidence="11">
    <location>
        <begin position="105"/>
        <end position="126"/>
    </location>
</feature>
<feature type="domain" description="Siroheme synthase central" evidence="14">
    <location>
        <begin position="353"/>
        <end position="377"/>
    </location>
</feature>
<dbReference type="PANTHER" id="PTHR45790:SF6">
    <property type="entry name" value="UROPORPHYRINOGEN-III C-METHYLTRANSFERASE"/>
    <property type="match status" value="1"/>
</dbReference>
<evidence type="ECO:0000256" key="4">
    <source>
        <dbReference type="ARBA" id="ARBA00022679"/>
    </source>
</evidence>
<dbReference type="InterPro" id="IPR014776">
    <property type="entry name" value="4pyrrole_Mease_sub2"/>
</dbReference>
<keyword evidence="2" id="KW-0488">Methylation</keyword>
<keyword evidence="4" id="KW-0808">Transferase</keyword>
<dbReference type="Pfam" id="PF14824">
    <property type="entry name" value="Sirohm_synth_M"/>
    <property type="match status" value="1"/>
</dbReference>
<evidence type="ECO:0000256" key="5">
    <source>
        <dbReference type="ARBA" id="ARBA00022691"/>
    </source>
</evidence>
<keyword evidence="8" id="KW-0627">Porphyrin biosynthesis</keyword>
<dbReference type="InParanoid" id="Q5K870"/>
<dbReference type="SUPFAM" id="SSF75615">
    <property type="entry name" value="Siroheme synthase middle domains-like"/>
    <property type="match status" value="1"/>
</dbReference>
<dbReference type="FunFam" id="3.40.1010.10:FF:000003">
    <property type="entry name" value="Putative Uroporphyrinogen-III C-methyltransferase"/>
    <property type="match status" value="1"/>
</dbReference>
<proteinExistence type="inferred from homology"/>
<dbReference type="KEGG" id="cne:CNL06740"/>
<dbReference type="Gene3D" id="3.40.50.720">
    <property type="entry name" value="NAD(P)-binding Rossmann-like Domain"/>
    <property type="match status" value="1"/>
</dbReference>
<organism evidence="15 16">
    <name type="scientific">Cryptococcus deneoformans (strain JEC21 / ATCC MYA-565)</name>
    <name type="common">Cryptococcus neoformans var. neoformans serotype D</name>
    <dbReference type="NCBI Taxonomy" id="214684"/>
    <lineage>
        <taxon>Eukaryota</taxon>
        <taxon>Fungi</taxon>
        <taxon>Dikarya</taxon>
        <taxon>Basidiomycota</taxon>
        <taxon>Agaricomycotina</taxon>
        <taxon>Tremellomycetes</taxon>
        <taxon>Tremellales</taxon>
        <taxon>Cryptococcaceae</taxon>
        <taxon>Cryptococcus</taxon>
        <taxon>Cryptococcus neoformans species complex</taxon>
    </lineage>
</organism>
<evidence type="ECO:0000259" key="13">
    <source>
        <dbReference type="Pfam" id="PF14823"/>
    </source>
</evidence>
<dbReference type="eggNOG" id="KOG1527">
    <property type="taxonomic scope" value="Eukaryota"/>
</dbReference>
<feature type="domain" description="Siroheme biosynthesis protein Met8 C-terminal" evidence="13">
    <location>
        <begin position="436"/>
        <end position="477"/>
    </location>
</feature>
<feature type="domain" description="Tetrapyrrole methylase" evidence="12">
    <location>
        <begin position="500"/>
        <end position="718"/>
    </location>
</feature>
<evidence type="ECO:0000256" key="9">
    <source>
        <dbReference type="ARBA" id="ARBA00035662"/>
    </source>
</evidence>
<evidence type="ECO:0000256" key="10">
    <source>
        <dbReference type="SAM" id="MobiDB-lite"/>
    </source>
</evidence>
<dbReference type="InterPro" id="IPR014777">
    <property type="entry name" value="4pyrrole_Mease_sub1"/>
</dbReference>